<evidence type="ECO:0000256" key="2">
    <source>
        <dbReference type="ARBA" id="ARBA00023128"/>
    </source>
</evidence>
<dbReference type="PANTHER" id="PTHR28133">
    <property type="entry name" value="REQUIRED FOR RESPIRATORY GROWTH PROTEIN 7, MITOCHONDRIAL"/>
    <property type="match status" value="1"/>
</dbReference>
<dbReference type="Pfam" id="PF10356">
    <property type="entry name" value="RRG7"/>
    <property type="match status" value="2"/>
</dbReference>
<dbReference type="Proteomes" id="UP000030751">
    <property type="component" value="Unassembled WGS sequence"/>
</dbReference>
<gene>
    <name evidence="3" type="ORF">FOVG_04838</name>
</gene>
<dbReference type="GO" id="GO:0005739">
    <property type="term" value="C:mitochondrion"/>
    <property type="evidence" value="ECO:0007669"/>
    <property type="project" value="UniProtKB-SubCell"/>
</dbReference>
<dbReference type="EMBL" id="JH650970">
    <property type="protein sequence ID" value="EXA47879.1"/>
    <property type="molecule type" value="Genomic_DNA"/>
</dbReference>
<accession>W9PRQ5</accession>
<reference evidence="3" key="1">
    <citation type="submission" date="2011-10" db="EMBL/GenBank/DDBJ databases">
        <title>The Genome Sequence of Fusarium oxysporum HDV247.</title>
        <authorList>
            <consortium name="The Broad Institute Genome Sequencing Platform"/>
            <person name="Ma L.-J."/>
            <person name="Gale L.R."/>
            <person name="Schwartz D.C."/>
            <person name="Zhou S."/>
            <person name="Corby-Kistler H."/>
            <person name="Young S.K."/>
            <person name="Zeng Q."/>
            <person name="Gargeya S."/>
            <person name="Fitzgerald M."/>
            <person name="Haas B."/>
            <person name="Abouelleil A."/>
            <person name="Alvarado L."/>
            <person name="Arachchi H.M."/>
            <person name="Berlin A."/>
            <person name="Brown A."/>
            <person name="Chapman S.B."/>
            <person name="Chen Z."/>
            <person name="Dunbar C."/>
            <person name="Freedman E."/>
            <person name="Gearin G."/>
            <person name="Goldberg J."/>
            <person name="Griggs A."/>
            <person name="Gujja S."/>
            <person name="Heiman D."/>
            <person name="Howarth C."/>
            <person name="Larson L."/>
            <person name="Lui A."/>
            <person name="MacDonald P.J.P."/>
            <person name="Montmayeur A."/>
            <person name="Murphy C."/>
            <person name="Neiman D."/>
            <person name="Pearson M."/>
            <person name="Priest M."/>
            <person name="Roberts A."/>
            <person name="Saif S."/>
            <person name="Shea T."/>
            <person name="Shenoy N."/>
            <person name="Sisk P."/>
            <person name="Stolte C."/>
            <person name="Sykes S."/>
            <person name="Wortman J."/>
            <person name="Nusbaum C."/>
            <person name="Birren B."/>
        </authorList>
    </citation>
    <scope>NUCLEOTIDE SEQUENCE [LARGE SCALE GENOMIC DNA]</scope>
    <source>
        <strain evidence="3">HDV247</strain>
    </source>
</reference>
<evidence type="ECO:0000256" key="1">
    <source>
        <dbReference type="ARBA" id="ARBA00004173"/>
    </source>
</evidence>
<keyword evidence="2" id="KW-0496">Mitochondrion</keyword>
<dbReference type="PANTHER" id="PTHR28133:SF1">
    <property type="entry name" value="REQUIRED FOR RESPIRATORY GROWTH PROTEIN 7, MITOCHONDRIAL"/>
    <property type="match status" value="1"/>
</dbReference>
<organism evidence="3">
    <name type="scientific">Fusarium oxysporum f. sp. pisi HDV247</name>
    <dbReference type="NCBI Taxonomy" id="1080344"/>
    <lineage>
        <taxon>Eukaryota</taxon>
        <taxon>Fungi</taxon>
        <taxon>Dikarya</taxon>
        <taxon>Ascomycota</taxon>
        <taxon>Pezizomycotina</taxon>
        <taxon>Sordariomycetes</taxon>
        <taxon>Hypocreomycetidae</taxon>
        <taxon>Hypocreales</taxon>
        <taxon>Nectriaceae</taxon>
        <taxon>Fusarium</taxon>
        <taxon>Fusarium oxysporum species complex</taxon>
    </lineage>
</organism>
<dbReference type="AlphaFoldDB" id="W9PRQ5"/>
<protein>
    <recommendedName>
        <fullName evidence="4">Required for respiratory growth protein 7, mitochondrial</fullName>
    </recommendedName>
</protein>
<evidence type="ECO:0000313" key="3">
    <source>
        <dbReference type="EMBL" id="EXA47879.1"/>
    </source>
</evidence>
<dbReference type="HOGENOM" id="CLU_060368_1_1_1"/>
<dbReference type="OrthoDB" id="20734at2759"/>
<dbReference type="InterPro" id="IPR018828">
    <property type="entry name" value="RRG7"/>
</dbReference>
<sequence>MMPILLRGFFNVSRHVNQSTKWCRAINGAKLMSKRKAEAPKPFELIYPDAPTKEHSDLKSFLSYVERVSLNKRSTVYRGTHYEYTVADTLSQYGFFLKRVGGQSDRGMDLLGIWTLPSTTQTFKVILQCKAGARSASPMYVRELKGAMAAAPPGWRGNDVLGLLVGEKPATKGVQGEMHSADVALGYVCCSKGGDVLQLLWNIKAQAMGLDGVTVGLKYGEDNNKLVLLRGGEMLPLLEKAETEGEDVVVDVSAIEIEGSQG</sequence>
<evidence type="ECO:0008006" key="4">
    <source>
        <dbReference type="Google" id="ProtNLM"/>
    </source>
</evidence>
<name>W9PRQ5_FUSOX</name>
<reference evidence="3" key="2">
    <citation type="submission" date="2012-05" db="EMBL/GenBank/DDBJ databases">
        <title>Annotation of the Genome Sequence of Fusarium oxysporum HDV247.</title>
        <authorList>
            <consortium name="The Broad Institute Genomics Platform"/>
            <person name="Ma L.-J."/>
            <person name="Corby-Kistler H."/>
            <person name="Broz K."/>
            <person name="Gale L.R."/>
            <person name="Jonkers W."/>
            <person name="O'Donnell K."/>
            <person name="Ploetz R."/>
            <person name="Steinberg C."/>
            <person name="Schwartz D.C."/>
            <person name="VanEtten H."/>
            <person name="Zhou S."/>
            <person name="Young S.K."/>
            <person name="Zeng Q."/>
            <person name="Gargeya S."/>
            <person name="Fitzgerald M."/>
            <person name="Abouelleil A."/>
            <person name="Alvarado L."/>
            <person name="Chapman S.B."/>
            <person name="Gainer-Dewar J."/>
            <person name="Goldberg J."/>
            <person name="Griggs A."/>
            <person name="Gujja S."/>
            <person name="Hansen M."/>
            <person name="Howarth C."/>
            <person name="Imamovic A."/>
            <person name="Ireland A."/>
            <person name="Larimer J."/>
            <person name="McCowan C."/>
            <person name="Murphy C."/>
            <person name="Pearson M."/>
            <person name="Poon T.W."/>
            <person name="Priest M."/>
            <person name="Roberts A."/>
            <person name="Saif S."/>
            <person name="Shea T."/>
            <person name="Sykes S."/>
            <person name="Wortman J."/>
            <person name="Nusbaum C."/>
            <person name="Birren B."/>
        </authorList>
    </citation>
    <scope>NUCLEOTIDE SEQUENCE</scope>
    <source>
        <strain evidence="3">HDV247</strain>
    </source>
</reference>
<proteinExistence type="predicted"/>
<comment type="subcellular location">
    <subcellularLocation>
        <location evidence="1">Mitochondrion</location>
    </subcellularLocation>
</comment>